<dbReference type="AlphaFoldDB" id="A0A2W6MY88"/>
<comment type="caution">
    <text evidence="1">The sequence shown here is derived from an EMBL/GenBank/DDBJ whole genome shotgun (WGS) entry which is preliminary data.</text>
</comment>
<sequence length="133" mass="14924">MYFLVFLHCGYSTISIVVGYKVFVWQSKKLSHNDRSEAFPQVKRSGTGAFCTALRLWITLCLYGGCREWNSRSRKEEFISSAKLKSEAFPQVKRSGAEPLGDLKGHLCPSSQRGALLLCEVKIMITSLPCSLQ</sequence>
<gene>
    <name evidence="1" type="ORF">B6S12_04950</name>
</gene>
<dbReference type="RefSeq" id="WP_111229709.1">
    <property type="nucleotide sequence ID" value="NZ_NBIU01000010.1"/>
</dbReference>
<reference evidence="1 2" key="1">
    <citation type="submission" date="2017-03" db="EMBL/GenBank/DDBJ databases">
        <title>Genomic and clinical evidence uncovers the enterohepatic species Helicobacter valdiviensis as a potential human intestinal pathogen.</title>
        <authorList>
            <person name="Fresia P."/>
            <person name="Jara R."/>
            <person name="Sierra R."/>
            <person name="Ferres I."/>
            <person name="Greif G."/>
            <person name="Iraola G."/>
            <person name="Collado L."/>
        </authorList>
    </citation>
    <scope>NUCLEOTIDE SEQUENCE [LARGE SCALE GENOMIC DNA]</scope>
    <source>
        <strain evidence="1 2">WBE14</strain>
    </source>
</reference>
<dbReference type="EMBL" id="NBIU01000010">
    <property type="protein sequence ID" value="PZT48278.1"/>
    <property type="molecule type" value="Genomic_DNA"/>
</dbReference>
<name>A0A2W6MY88_9HELI</name>
<evidence type="ECO:0000313" key="1">
    <source>
        <dbReference type="EMBL" id="PZT48278.1"/>
    </source>
</evidence>
<organism evidence="1 2">
    <name type="scientific">Helicobacter valdiviensis</name>
    <dbReference type="NCBI Taxonomy" id="1458358"/>
    <lineage>
        <taxon>Bacteria</taxon>
        <taxon>Pseudomonadati</taxon>
        <taxon>Campylobacterota</taxon>
        <taxon>Epsilonproteobacteria</taxon>
        <taxon>Campylobacterales</taxon>
        <taxon>Helicobacteraceae</taxon>
        <taxon>Helicobacter</taxon>
    </lineage>
</organism>
<protein>
    <submittedName>
        <fullName evidence="1">Uncharacterized protein</fullName>
    </submittedName>
</protein>
<proteinExistence type="predicted"/>
<keyword evidence="2" id="KW-1185">Reference proteome</keyword>
<evidence type="ECO:0000313" key="2">
    <source>
        <dbReference type="Proteomes" id="UP000249746"/>
    </source>
</evidence>
<accession>A0A2W6MY88</accession>
<dbReference type="Proteomes" id="UP000249746">
    <property type="component" value="Unassembled WGS sequence"/>
</dbReference>